<comment type="caution">
    <text evidence="1">The sequence shown here is derived from an EMBL/GenBank/DDBJ whole genome shotgun (WGS) entry which is preliminary data.</text>
</comment>
<gene>
    <name evidence="1" type="ORF">P171DRAFT_517438</name>
</gene>
<accession>A0A9P4UGP7</accession>
<reference evidence="1" key="1">
    <citation type="journal article" date="2020" name="Stud. Mycol.">
        <title>101 Dothideomycetes genomes: a test case for predicting lifestyles and emergence of pathogens.</title>
        <authorList>
            <person name="Haridas S."/>
            <person name="Albert R."/>
            <person name="Binder M."/>
            <person name="Bloem J."/>
            <person name="Labutti K."/>
            <person name="Salamov A."/>
            <person name="Andreopoulos B."/>
            <person name="Baker S."/>
            <person name="Barry K."/>
            <person name="Bills G."/>
            <person name="Bluhm B."/>
            <person name="Cannon C."/>
            <person name="Castanera R."/>
            <person name="Culley D."/>
            <person name="Daum C."/>
            <person name="Ezra D."/>
            <person name="Gonzalez J."/>
            <person name="Henrissat B."/>
            <person name="Kuo A."/>
            <person name="Liang C."/>
            <person name="Lipzen A."/>
            <person name="Lutzoni F."/>
            <person name="Magnuson J."/>
            <person name="Mondo S."/>
            <person name="Nolan M."/>
            <person name="Ohm R."/>
            <person name="Pangilinan J."/>
            <person name="Park H.-J."/>
            <person name="Ramirez L."/>
            <person name="Alfaro M."/>
            <person name="Sun H."/>
            <person name="Tritt A."/>
            <person name="Yoshinaga Y."/>
            <person name="Zwiers L.-H."/>
            <person name="Turgeon B."/>
            <person name="Goodwin S."/>
            <person name="Spatafora J."/>
            <person name="Crous P."/>
            <person name="Grigoriev I."/>
        </authorList>
    </citation>
    <scope>NUCLEOTIDE SEQUENCE</scope>
    <source>
        <strain evidence="1">CBS 690.94</strain>
    </source>
</reference>
<evidence type="ECO:0000313" key="1">
    <source>
        <dbReference type="EMBL" id="KAF2449796.1"/>
    </source>
</evidence>
<dbReference type="OrthoDB" id="3801236at2759"/>
<proteinExistence type="predicted"/>
<dbReference type="AlphaFoldDB" id="A0A9P4UGP7"/>
<dbReference type="EMBL" id="MU001494">
    <property type="protein sequence ID" value="KAF2449796.1"/>
    <property type="molecule type" value="Genomic_DNA"/>
</dbReference>
<sequence>MADEPKPTGPSDAAVRVHTPMTLKENTTHKLSSPYGIIVGGIKLWSATPIHISPLDEDVDVLPVEKLGNDFSAGWNKLPIELKLMIVSFVVADPMPLGYLDCDPRSEYGANWCYLELLRSTPEIAELAKEAFYSVNAFRVVTIIAFNPNRVLKRPPREFSNRIRHLEIRIGHNVPCGFLKKLSSQNSEFPRLEYVTIHVTVSGRRGGVWFKFNNDQKINFSCAGNFVVDMRTRNVRTKDKIEVMRLISGRIKFRQAGDI</sequence>
<keyword evidence="2" id="KW-1185">Reference proteome</keyword>
<protein>
    <submittedName>
        <fullName evidence="1">Uncharacterized protein</fullName>
    </submittedName>
</protein>
<name>A0A9P4UGP7_9PLEO</name>
<evidence type="ECO:0000313" key="2">
    <source>
        <dbReference type="Proteomes" id="UP000799764"/>
    </source>
</evidence>
<dbReference type="Proteomes" id="UP000799764">
    <property type="component" value="Unassembled WGS sequence"/>
</dbReference>
<organism evidence="1 2">
    <name type="scientific">Karstenula rhodostoma CBS 690.94</name>
    <dbReference type="NCBI Taxonomy" id="1392251"/>
    <lineage>
        <taxon>Eukaryota</taxon>
        <taxon>Fungi</taxon>
        <taxon>Dikarya</taxon>
        <taxon>Ascomycota</taxon>
        <taxon>Pezizomycotina</taxon>
        <taxon>Dothideomycetes</taxon>
        <taxon>Pleosporomycetidae</taxon>
        <taxon>Pleosporales</taxon>
        <taxon>Massarineae</taxon>
        <taxon>Didymosphaeriaceae</taxon>
        <taxon>Karstenula</taxon>
    </lineage>
</organism>